<dbReference type="AlphaFoldDB" id="A0A445BCD1"/>
<evidence type="ECO:0000313" key="2">
    <source>
        <dbReference type="EMBL" id="RYR36344.1"/>
    </source>
</evidence>
<reference evidence="2 3" key="1">
    <citation type="submission" date="2019-01" db="EMBL/GenBank/DDBJ databases">
        <title>Sequencing of cultivated peanut Arachis hypogaea provides insights into genome evolution and oil improvement.</title>
        <authorList>
            <person name="Chen X."/>
        </authorList>
    </citation>
    <scope>NUCLEOTIDE SEQUENCE [LARGE SCALE GENOMIC DNA]</scope>
    <source>
        <strain evidence="3">cv. Fuhuasheng</strain>
        <tissue evidence="2">Leaves</tissue>
    </source>
</reference>
<dbReference type="Proteomes" id="UP000289738">
    <property type="component" value="Chromosome A10"/>
</dbReference>
<keyword evidence="1" id="KW-1133">Transmembrane helix</keyword>
<accession>A0A445BCD1</accession>
<sequence length="79" mass="9215">MNFYIYIYVCFKKQSQFSSQVTVFQPIIYFTSYLLPSCKFSFLCFALLIAVSDKAEIFFYVLLLSFCLFVKIGISVLQS</sequence>
<proteinExistence type="predicted"/>
<evidence type="ECO:0000256" key="1">
    <source>
        <dbReference type="SAM" id="Phobius"/>
    </source>
</evidence>
<evidence type="ECO:0000313" key="3">
    <source>
        <dbReference type="Proteomes" id="UP000289738"/>
    </source>
</evidence>
<feature type="transmembrane region" description="Helical" evidence="1">
    <location>
        <begin position="27"/>
        <end position="50"/>
    </location>
</feature>
<keyword evidence="1" id="KW-0812">Transmembrane</keyword>
<keyword evidence="3" id="KW-1185">Reference proteome</keyword>
<comment type="caution">
    <text evidence="2">The sequence shown here is derived from an EMBL/GenBank/DDBJ whole genome shotgun (WGS) entry which is preliminary data.</text>
</comment>
<keyword evidence="1" id="KW-0472">Membrane</keyword>
<organism evidence="2 3">
    <name type="scientific">Arachis hypogaea</name>
    <name type="common">Peanut</name>
    <dbReference type="NCBI Taxonomy" id="3818"/>
    <lineage>
        <taxon>Eukaryota</taxon>
        <taxon>Viridiplantae</taxon>
        <taxon>Streptophyta</taxon>
        <taxon>Embryophyta</taxon>
        <taxon>Tracheophyta</taxon>
        <taxon>Spermatophyta</taxon>
        <taxon>Magnoliopsida</taxon>
        <taxon>eudicotyledons</taxon>
        <taxon>Gunneridae</taxon>
        <taxon>Pentapetalae</taxon>
        <taxon>rosids</taxon>
        <taxon>fabids</taxon>
        <taxon>Fabales</taxon>
        <taxon>Fabaceae</taxon>
        <taxon>Papilionoideae</taxon>
        <taxon>50 kb inversion clade</taxon>
        <taxon>dalbergioids sensu lato</taxon>
        <taxon>Dalbergieae</taxon>
        <taxon>Pterocarpus clade</taxon>
        <taxon>Arachis</taxon>
    </lineage>
</organism>
<name>A0A445BCD1_ARAHY</name>
<gene>
    <name evidence="2" type="ORF">Ahy_A10g051325</name>
</gene>
<protein>
    <submittedName>
        <fullName evidence="2">Uncharacterized protein</fullName>
    </submittedName>
</protein>
<dbReference type="EMBL" id="SDMP01000010">
    <property type="protein sequence ID" value="RYR36344.1"/>
    <property type="molecule type" value="Genomic_DNA"/>
</dbReference>
<feature type="transmembrane region" description="Helical" evidence="1">
    <location>
        <begin position="57"/>
        <end position="77"/>
    </location>
</feature>